<evidence type="ECO:0000313" key="7">
    <source>
        <dbReference type="Proteomes" id="UP000006514"/>
    </source>
</evidence>
<organism evidence="6 7">
    <name type="scientific">Auricularia subglabra (strain TFB-10046 / SS5)</name>
    <name type="common">White-rot fungus</name>
    <name type="synonym">Auricularia delicata (strain TFB10046)</name>
    <dbReference type="NCBI Taxonomy" id="717982"/>
    <lineage>
        <taxon>Eukaryota</taxon>
        <taxon>Fungi</taxon>
        <taxon>Dikarya</taxon>
        <taxon>Basidiomycota</taxon>
        <taxon>Agaricomycotina</taxon>
        <taxon>Agaricomycetes</taxon>
        <taxon>Auriculariales</taxon>
        <taxon>Auriculariaceae</taxon>
        <taxon>Auricularia</taxon>
    </lineage>
</organism>
<dbReference type="OrthoDB" id="2212237at2759"/>
<dbReference type="Proteomes" id="UP000006514">
    <property type="component" value="Unassembled WGS sequence"/>
</dbReference>
<evidence type="ECO:0000313" key="6">
    <source>
        <dbReference type="EMBL" id="EJD33671.1"/>
    </source>
</evidence>
<evidence type="ECO:0000256" key="1">
    <source>
        <dbReference type="ARBA" id="ARBA00022723"/>
    </source>
</evidence>
<sequence length="539" mass="59526">MNDVFNSLRITPAAGDAASLFNSRARPSVASSQLPTALNAHLRAAVLWQRSGGLGAFGHRGGFVVTTGHGPPSCSCRPASSARSRNDDTIPAPVLTSPFAAAILRRLAVGLQDFRNPAVCMRIVDRVYLHPRAAHPNVQLLRAHHSNLLSQFMAVLACRRTVSDGVALAASLHSAIQSCPGQADPFHCRLADDFNPSTCPKDLVASLCAIVTSCFPPITVHSIRTQKFKFHALWPSGPQDLLHGPATFCGLLHWLPTADDTAVVCTFMRVFLWCRPAFYSEFDDPSARIIFVRAMCSLLKSLAASLSLPHTPVPFGRTDAAHHLTCVAQLLEFLPMFGVDEWPQWRYAFIGFEQNILSAVYAAVDACPRDRYHVKAQLRDFALHVHSSLGDEWLVSMPEDLSHHMFHAQLRFGGCFAHFRHLLDSIFSRKVCAAPNCDNIFPSQSRLMLCSRCKILRYCSKRCQAEHWRSPSHPHKPVCARLAPIVNIAHPRNGLDDFEDACRSLGLDVDQLSIIYVGLIGHRLYSVPQEDHDTLTSGQ</sequence>
<keyword evidence="1" id="KW-0479">Metal-binding</keyword>
<dbReference type="KEGG" id="adl:AURDEDRAFT_177244"/>
<dbReference type="EMBL" id="JH688123">
    <property type="protein sequence ID" value="EJD33671.1"/>
    <property type="molecule type" value="Genomic_DNA"/>
</dbReference>
<dbReference type="InParanoid" id="J0CTM5"/>
<evidence type="ECO:0000256" key="2">
    <source>
        <dbReference type="ARBA" id="ARBA00022771"/>
    </source>
</evidence>
<dbReference type="GO" id="GO:0008270">
    <property type="term" value="F:zinc ion binding"/>
    <property type="evidence" value="ECO:0007669"/>
    <property type="project" value="UniProtKB-KW"/>
</dbReference>
<keyword evidence="3" id="KW-0862">Zinc</keyword>
<proteinExistence type="predicted"/>
<dbReference type="InterPro" id="IPR002893">
    <property type="entry name" value="Znf_MYND"/>
</dbReference>
<accession>J0CTM5</accession>
<name>J0CTM5_AURST</name>
<feature type="domain" description="MYND-type" evidence="5">
    <location>
        <begin position="437"/>
        <end position="479"/>
    </location>
</feature>
<protein>
    <recommendedName>
        <fullName evidence="5">MYND-type domain-containing protein</fullName>
    </recommendedName>
</protein>
<evidence type="ECO:0000256" key="3">
    <source>
        <dbReference type="ARBA" id="ARBA00022833"/>
    </source>
</evidence>
<dbReference type="SUPFAM" id="SSF144232">
    <property type="entry name" value="HIT/MYND zinc finger-like"/>
    <property type="match status" value="1"/>
</dbReference>
<reference evidence="7" key="1">
    <citation type="journal article" date="2012" name="Science">
        <title>The Paleozoic origin of enzymatic lignin decomposition reconstructed from 31 fungal genomes.</title>
        <authorList>
            <person name="Floudas D."/>
            <person name="Binder M."/>
            <person name="Riley R."/>
            <person name="Barry K."/>
            <person name="Blanchette R.A."/>
            <person name="Henrissat B."/>
            <person name="Martinez A.T."/>
            <person name="Otillar R."/>
            <person name="Spatafora J.W."/>
            <person name="Yadav J.S."/>
            <person name="Aerts A."/>
            <person name="Benoit I."/>
            <person name="Boyd A."/>
            <person name="Carlson A."/>
            <person name="Copeland A."/>
            <person name="Coutinho P.M."/>
            <person name="de Vries R.P."/>
            <person name="Ferreira P."/>
            <person name="Findley K."/>
            <person name="Foster B."/>
            <person name="Gaskell J."/>
            <person name="Glotzer D."/>
            <person name="Gorecki P."/>
            <person name="Heitman J."/>
            <person name="Hesse C."/>
            <person name="Hori C."/>
            <person name="Igarashi K."/>
            <person name="Jurgens J.A."/>
            <person name="Kallen N."/>
            <person name="Kersten P."/>
            <person name="Kohler A."/>
            <person name="Kuees U."/>
            <person name="Kumar T.K.A."/>
            <person name="Kuo A."/>
            <person name="LaButti K."/>
            <person name="Larrondo L.F."/>
            <person name="Lindquist E."/>
            <person name="Ling A."/>
            <person name="Lombard V."/>
            <person name="Lucas S."/>
            <person name="Lundell T."/>
            <person name="Martin R."/>
            <person name="McLaughlin D.J."/>
            <person name="Morgenstern I."/>
            <person name="Morin E."/>
            <person name="Murat C."/>
            <person name="Nagy L.G."/>
            <person name="Nolan M."/>
            <person name="Ohm R.A."/>
            <person name="Patyshakuliyeva A."/>
            <person name="Rokas A."/>
            <person name="Ruiz-Duenas F.J."/>
            <person name="Sabat G."/>
            <person name="Salamov A."/>
            <person name="Samejima M."/>
            <person name="Schmutz J."/>
            <person name="Slot J.C."/>
            <person name="St John F."/>
            <person name="Stenlid J."/>
            <person name="Sun H."/>
            <person name="Sun S."/>
            <person name="Syed K."/>
            <person name="Tsang A."/>
            <person name="Wiebenga A."/>
            <person name="Young D."/>
            <person name="Pisabarro A."/>
            <person name="Eastwood D.C."/>
            <person name="Martin F."/>
            <person name="Cullen D."/>
            <person name="Grigoriev I.V."/>
            <person name="Hibbett D.S."/>
        </authorList>
    </citation>
    <scope>NUCLEOTIDE SEQUENCE [LARGE SCALE GENOMIC DNA]</scope>
    <source>
        <strain evidence="7">TFB10046</strain>
    </source>
</reference>
<dbReference type="PROSITE" id="PS50865">
    <property type="entry name" value="ZF_MYND_2"/>
    <property type="match status" value="1"/>
</dbReference>
<evidence type="ECO:0000259" key="5">
    <source>
        <dbReference type="PROSITE" id="PS50865"/>
    </source>
</evidence>
<evidence type="ECO:0000256" key="4">
    <source>
        <dbReference type="PROSITE-ProRule" id="PRU00134"/>
    </source>
</evidence>
<dbReference type="Pfam" id="PF01753">
    <property type="entry name" value="zf-MYND"/>
    <property type="match status" value="1"/>
</dbReference>
<gene>
    <name evidence="6" type="ORF">AURDEDRAFT_177244</name>
</gene>
<keyword evidence="7" id="KW-1185">Reference proteome</keyword>
<keyword evidence="2 4" id="KW-0863">Zinc-finger</keyword>
<dbReference type="AlphaFoldDB" id="J0CTM5"/>
<dbReference type="Gene3D" id="6.10.140.2220">
    <property type="match status" value="1"/>
</dbReference>